<keyword evidence="3" id="KW-0804">Transcription</keyword>
<evidence type="ECO:0000256" key="2">
    <source>
        <dbReference type="ARBA" id="ARBA00023125"/>
    </source>
</evidence>
<protein>
    <recommendedName>
        <fullName evidence="5">NAC domain-containing protein</fullName>
    </recommendedName>
</protein>
<dbReference type="PROSITE" id="PS51005">
    <property type="entry name" value="NAC"/>
    <property type="match status" value="1"/>
</dbReference>
<dbReference type="EMBL" id="JBCGBO010000005">
    <property type="protein sequence ID" value="KAK9202107.1"/>
    <property type="molecule type" value="Genomic_DNA"/>
</dbReference>
<dbReference type="InterPro" id="IPR003441">
    <property type="entry name" value="NAC-dom"/>
</dbReference>
<keyword evidence="2" id="KW-0238">DNA-binding</keyword>
<name>A0AAP0MDD7_9ROSI</name>
<dbReference type="GO" id="GO:0006355">
    <property type="term" value="P:regulation of DNA-templated transcription"/>
    <property type="evidence" value="ECO:0007669"/>
    <property type="project" value="InterPro"/>
</dbReference>
<dbReference type="GO" id="GO:0003677">
    <property type="term" value="F:DNA binding"/>
    <property type="evidence" value="ECO:0007669"/>
    <property type="project" value="UniProtKB-KW"/>
</dbReference>
<dbReference type="InterPro" id="IPR036093">
    <property type="entry name" value="NAC_dom_sf"/>
</dbReference>
<comment type="caution">
    <text evidence="6">The sequence shown here is derived from an EMBL/GenBank/DDBJ whole genome shotgun (WGS) entry which is preliminary data.</text>
</comment>
<evidence type="ECO:0000313" key="6">
    <source>
        <dbReference type="EMBL" id="KAK9202107.1"/>
    </source>
</evidence>
<dbReference type="Proteomes" id="UP001428341">
    <property type="component" value="Unassembled WGS sequence"/>
</dbReference>
<dbReference type="Gene3D" id="2.170.150.80">
    <property type="entry name" value="NAC domain"/>
    <property type="match status" value="1"/>
</dbReference>
<gene>
    <name evidence="6" type="ORF">WN944_017317</name>
</gene>
<reference evidence="6 7" key="1">
    <citation type="submission" date="2024-05" db="EMBL/GenBank/DDBJ databases">
        <title>Haplotype-resolved chromosome-level genome assembly of Huyou (Citrus changshanensis).</title>
        <authorList>
            <person name="Miao C."/>
            <person name="Chen W."/>
            <person name="Wu Y."/>
            <person name="Wang L."/>
            <person name="Zhao S."/>
            <person name="Grierson D."/>
            <person name="Xu C."/>
            <person name="Chen K."/>
        </authorList>
    </citation>
    <scope>NUCLEOTIDE SEQUENCE [LARGE SCALE GENOMIC DNA]</scope>
    <source>
        <strain evidence="6">01-14</strain>
        <tissue evidence="6">Leaf</tissue>
    </source>
</reference>
<evidence type="ECO:0000313" key="7">
    <source>
        <dbReference type="Proteomes" id="UP001428341"/>
    </source>
</evidence>
<dbReference type="SUPFAM" id="SSF101941">
    <property type="entry name" value="NAC domain"/>
    <property type="match status" value="1"/>
</dbReference>
<evidence type="ECO:0000256" key="4">
    <source>
        <dbReference type="ARBA" id="ARBA00023242"/>
    </source>
</evidence>
<keyword evidence="4" id="KW-0539">Nucleus</keyword>
<accession>A0AAP0MDD7</accession>
<keyword evidence="7" id="KW-1185">Reference proteome</keyword>
<organism evidence="6 7">
    <name type="scientific">Citrus x changshan-huyou</name>
    <dbReference type="NCBI Taxonomy" id="2935761"/>
    <lineage>
        <taxon>Eukaryota</taxon>
        <taxon>Viridiplantae</taxon>
        <taxon>Streptophyta</taxon>
        <taxon>Embryophyta</taxon>
        <taxon>Tracheophyta</taxon>
        <taxon>Spermatophyta</taxon>
        <taxon>Magnoliopsida</taxon>
        <taxon>eudicotyledons</taxon>
        <taxon>Gunneridae</taxon>
        <taxon>Pentapetalae</taxon>
        <taxon>rosids</taxon>
        <taxon>malvids</taxon>
        <taxon>Sapindales</taxon>
        <taxon>Rutaceae</taxon>
        <taxon>Aurantioideae</taxon>
        <taxon>Citrus</taxon>
    </lineage>
</organism>
<sequence length="198" mass="22632">MFFESNFLQASKLIADILTLKLAKEGDESMLNASAKERFRPTEDEIITYFLENKMRGNAFPVHAINTVNICAFEPWQLPEQAAIGDDEEWYFFSEHNKKYENSARTERTTRAGHWKVTGKDRQIWDKHGKEVIGVKKNLVFYKGRGSNAVKTSWVIHEYHSNNASAYQKPYVLSYLKGNLNEKDYTRAASSGHAASGS</sequence>
<feature type="domain" description="NAC" evidence="5">
    <location>
        <begin position="33"/>
        <end position="179"/>
    </location>
</feature>
<dbReference type="Pfam" id="PF02365">
    <property type="entry name" value="NAM"/>
    <property type="match status" value="1"/>
</dbReference>
<evidence type="ECO:0000256" key="3">
    <source>
        <dbReference type="ARBA" id="ARBA00023163"/>
    </source>
</evidence>
<keyword evidence="1" id="KW-0805">Transcription regulation</keyword>
<dbReference type="PANTHER" id="PTHR31744">
    <property type="entry name" value="PROTEIN CUP-SHAPED COTYLEDON 2-RELATED"/>
    <property type="match status" value="1"/>
</dbReference>
<evidence type="ECO:0000256" key="1">
    <source>
        <dbReference type="ARBA" id="ARBA00023015"/>
    </source>
</evidence>
<proteinExistence type="predicted"/>
<evidence type="ECO:0000259" key="5">
    <source>
        <dbReference type="PROSITE" id="PS51005"/>
    </source>
</evidence>
<dbReference type="AlphaFoldDB" id="A0AAP0MDD7"/>